<dbReference type="EMBL" id="VOIH02000006">
    <property type="protein sequence ID" value="KAF3443340.1"/>
    <property type="molecule type" value="Genomic_DNA"/>
</dbReference>
<proteinExistence type="predicted"/>
<evidence type="ECO:0000313" key="4">
    <source>
        <dbReference type="Proteomes" id="UP000796880"/>
    </source>
</evidence>
<dbReference type="Pfam" id="PF24769">
    <property type="entry name" value="At2g29880_C"/>
    <property type="match status" value="1"/>
</dbReference>
<protein>
    <recommendedName>
        <fullName evidence="2">At2g29880-like C-terminal domain-containing protein</fullName>
    </recommendedName>
</protein>
<dbReference type="PANTHER" id="PTHR47864">
    <property type="entry name" value="TRANSMEMBRANE PROTEIN"/>
    <property type="match status" value="1"/>
</dbReference>
<accession>A0A8K0H0D9</accession>
<dbReference type="Proteomes" id="UP000796880">
    <property type="component" value="Unassembled WGS sequence"/>
</dbReference>
<feature type="domain" description="At2g29880-like C-terminal" evidence="2">
    <location>
        <begin position="120"/>
        <end position="146"/>
    </location>
</feature>
<evidence type="ECO:0000313" key="3">
    <source>
        <dbReference type="EMBL" id="KAF3443340.1"/>
    </source>
</evidence>
<gene>
    <name evidence="3" type="ORF">FNV43_RR13022</name>
</gene>
<comment type="caution">
    <text evidence="3">The sequence shown here is derived from an EMBL/GenBank/DDBJ whole genome shotgun (WGS) entry which is preliminary data.</text>
</comment>
<sequence length="338" mass="37904">MESHSIGLREDTDTRTFKVEDNKIGSLDDLEYDPLTETFIQSDAHETLPQSLSLGDFTQQPINLEVLPTTRKRNRMEVDGKLGSIEANGNHSNAINKLTQSISKFKQTIDSIDVRQLCYWDVIKEIPNLDNRACFKALKLLNTKASQVDETSKSAQALYQLGTSGNISTIELHACVAHPESFNSIFKLCTSLTSQIRALLNHLLLLTCLPFLEALLRRKTHEEAFQPPNVSEGLHKPSNHPSHDGRPPTCLFQTEYGKAPASEAFHKHVIVERLAFATDLYMKKSEPESGRTIHCETFKASTTTSLEGYQDVSDGKARYGRPHLVDLSKWQLSMATHI</sequence>
<name>A0A8K0H0D9_9ROSA</name>
<dbReference type="InterPro" id="IPR056253">
    <property type="entry name" value="At2g29880-like_C"/>
</dbReference>
<dbReference type="InterPro" id="IPR055314">
    <property type="entry name" value="At2g29880-like"/>
</dbReference>
<organism evidence="3 4">
    <name type="scientific">Rhamnella rubrinervis</name>
    <dbReference type="NCBI Taxonomy" id="2594499"/>
    <lineage>
        <taxon>Eukaryota</taxon>
        <taxon>Viridiplantae</taxon>
        <taxon>Streptophyta</taxon>
        <taxon>Embryophyta</taxon>
        <taxon>Tracheophyta</taxon>
        <taxon>Spermatophyta</taxon>
        <taxon>Magnoliopsida</taxon>
        <taxon>eudicotyledons</taxon>
        <taxon>Gunneridae</taxon>
        <taxon>Pentapetalae</taxon>
        <taxon>rosids</taxon>
        <taxon>fabids</taxon>
        <taxon>Rosales</taxon>
        <taxon>Rhamnaceae</taxon>
        <taxon>rhamnoid group</taxon>
        <taxon>Rhamneae</taxon>
        <taxon>Rhamnella</taxon>
    </lineage>
</organism>
<feature type="region of interest" description="Disordered" evidence="1">
    <location>
        <begin position="226"/>
        <end position="250"/>
    </location>
</feature>
<evidence type="ECO:0000256" key="1">
    <source>
        <dbReference type="SAM" id="MobiDB-lite"/>
    </source>
</evidence>
<dbReference type="AlphaFoldDB" id="A0A8K0H0D9"/>
<dbReference type="PANTHER" id="PTHR47864:SF2">
    <property type="entry name" value="MYB_SANT-LIKE DNA-BINDING DOMAIN PROTEIN"/>
    <property type="match status" value="1"/>
</dbReference>
<keyword evidence="4" id="KW-1185">Reference proteome</keyword>
<reference evidence="3" key="1">
    <citation type="submission" date="2020-03" db="EMBL/GenBank/DDBJ databases">
        <title>A high-quality chromosome-level genome assembly of a woody plant with both climbing and erect habits, Rhamnella rubrinervis.</title>
        <authorList>
            <person name="Lu Z."/>
            <person name="Yang Y."/>
            <person name="Zhu X."/>
            <person name="Sun Y."/>
        </authorList>
    </citation>
    <scope>NUCLEOTIDE SEQUENCE</scope>
    <source>
        <strain evidence="3">BYM</strain>
        <tissue evidence="3">Leaf</tissue>
    </source>
</reference>
<evidence type="ECO:0000259" key="2">
    <source>
        <dbReference type="Pfam" id="PF24769"/>
    </source>
</evidence>